<evidence type="ECO:0000313" key="7">
    <source>
        <dbReference type="EMBL" id="QDH77984.1"/>
    </source>
</evidence>
<dbReference type="SUPFAM" id="SSF58014">
    <property type="entry name" value="Coiled-coil domain of nucleotide exchange factor GrpE"/>
    <property type="match status" value="1"/>
</dbReference>
<dbReference type="RefSeq" id="WP_141613247.1">
    <property type="nucleotide sequence ID" value="NZ_CP041253.1"/>
</dbReference>
<feature type="compositionally biased region" description="Basic and acidic residues" evidence="6">
    <location>
        <begin position="30"/>
        <end position="41"/>
    </location>
</feature>
<dbReference type="EMBL" id="CP041253">
    <property type="protein sequence ID" value="QDH77984.1"/>
    <property type="molecule type" value="Genomic_DNA"/>
</dbReference>
<keyword evidence="3" id="KW-0963">Cytoplasm</keyword>
<evidence type="ECO:0000256" key="6">
    <source>
        <dbReference type="SAM" id="MobiDB-lite"/>
    </source>
</evidence>
<keyword evidence="2 3" id="KW-0143">Chaperone</keyword>
<dbReference type="PANTHER" id="PTHR21237:SF23">
    <property type="entry name" value="GRPE PROTEIN HOMOLOG, MITOCHONDRIAL"/>
    <property type="match status" value="1"/>
</dbReference>
<dbReference type="GO" id="GO:0042803">
    <property type="term" value="F:protein homodimerization activity"/>
    <property type="evidence" value="ECO:0007669"/>
    <property type="project" value="InterPro"/>
</dbReference>
<name>A0A514CEA4_9BACT</name>
<dbReference type="AlphaFoldDB" id="A0A514CEA4"/>
<comment type="similarity">
    <text evidence="1 3 5">Belongs to the GrpE family.</text>
</comment>
<dbReference type="GO" id="GO:0051082">
    <property type="term" value="F:unfolded protein binding"/>
    <property type="evidence" value="ECO:0007669"/>
    <property type="project" value="TreeGrafter"/>
</dbReference>
<dbReference type="InterPro" id="IPR000740">
    <property type="entry name" value="GrpE"/>
</dbReference>
<accession>A0A514CEA4</accession>
<feature type="compositionally biased region" description="Acidic residues" evidence="6">
    <location>
        <begin position="47"/>
        <end position="58"/>
    </location>
</feature>
<comment type="subunit">
    <text evidence="3">Homodimer.</text>
</comment>
<feature type="region of interest" description="Disordered" evidence="6">
    <location>
        <begin position="1"/>
        <end position="62"/>
    </location>
</feature>
<dbReference type="Proteomes" id="UP000316614">
    <property type="component" value="Chromosome"/>
</dbReference>
<dbReference type="PROSITE" id="PS01071">
    <property type="entry name" value="GRPE"/>
    <property type="match status" value="1"/>
</dbReference>
<evidence type="ECO:0000256" key="2">
    <source>
        <dbReference type="ARBA" id="ARBA00023186"/>
    </source>
</evidence>
<sequence length="206" mass="23277">MLEQDSYSKGDMNKEKLAAEEQVDAQNQEVKNEEGTARSEEQPAEQGAEEQPAEELSVEEQLKAESQELKEKYLRLYSEFENYRRRTSKERLELIKTASEDVLKDLIPVVDDFERAIKAEEKETGDSKTLEGSLLIYNKLLKLLEAKGLTAMEDLIGKEFDADTQEAITQIPAPSEDMKGKVIDVVEKGYKLGDKVVRFAKVVIGS</sequence>
<dbReference type="HAMAP" id="MF_01151">
    <property type="entry name" value="GrpE"/>
    <property type="match status" value="1"/>
</dbReference>
<evidence type="ECO:0000256" key="4">
    <source>
        <dbReference type="RuleBase" id="RU000639"/>
    </source>
</evidence>
<dbReference type="InterPro" id="IPR009012">
    <property type="entry name" value="GrpE_head"/>
</dbReference>
<dbReference type="Gene3D" id="3.90.20.20">
    <property type="match status" value="1"/>
</dbReference>
<proteinExistence type="inferred from homology"/>
<gene>
    <name evidence="3" type="primary">grpE</name>
    <name evidence="7" type="ORF">FKX85_02610</name>
</gene>
<dbReference type="InterPro" id="IPR013805">
    <property type="entry name" value="GrpE_CC"/>
</dbReference>
<comment type="function">
    <text evidence="3 4">Participates actively in the response to hyperosmotic and heat shock by preventing the aggregation of stress-denatured proteins, in association with DnaK and GrpE. It is the nucleotide exchange factor for DnaK and may function as a thermosensor. Unfolded proteins bind initially to DnaJ; upon interaction with the DnaJ-bound protein, DnaK hydrolyzes its bound ATP, resulting in the formation of a stable complex. GrpE releases ADP from DnaK; ATP binding to DnaK triggers the release of the substrate protein, thus completing the reaction cycle. Several rounds of ATP-dependent interactions between DnaJ, DnaK and GrpE are required for fully efficient folding.</text>
</comment>
<dbReference type="CDD" id="cd00446">
    <property type="entry name" value="GrpE"/>
    <property type="match status" value="1"/>
</dbReference>
<dbReference type="PRINTS" id="PR00773">
    <property type="entry name" value="GRPEPROTEIN"/>
</dbReference>
<feature type="compositionally biased region" description="Basic and acidic residues" evidence="6">
    <location>
        <begin position="1"/>
        <end position="19"/>
    </location>
</feature>
<dbReference type="GO" id="GO:0006457">
    <property type="term" value="P:protein folding"/>
    <property type="evidence" value="ECO:0007669"/>
    <property type="project" value="InterPro"/>
</dbReference>
<dbReference type="SUPFAM" id="SSF51064">
    <property type="entry name" value="Head domain of nucleotide exchange factor GrpE"/>
    <property type="match status" value="1"/>
</dbReference>
<evidence type="ECO:0000256" key="3">
    <source>
        <dbReference type="HAMAP-Rule" id="MF_01151"/>
    </source>
</evidence>
<evidence type="ECO:0000256" key="1">
    <source>
        <dbReference type="ARBA" id="ARBA00009054"/>
    </source>
</evidence>
<keyword evidence="8" id="KW-1185">Reference proteome</keyword>
<evidence type="ECO:0000256" key="5">
    <source>
        <dbReference type="RuleBase" id="RU004478"/>
    </source>
</evidence>
<dbReference type="Gene3D" id="2.30.22.10">
    <property type="entry name" value="Head domain of nucleotide exchange factor GrpE"/>
    <property type="match status" value="1"/>
</dbReference>
<organism evidence="7 8">
    <name type="scientific">Echinicola soli</name>
    <dbReference type="NCBI Taxonomy" id="2591634"/>
    <lineage>
        <taxon>Bacteria</taxon>
        <taxon>Pseudomonadati</taxon>
        <taxon>Bacteroidota</taxon>
        <taxon>Cytophagia</taxon>
        <taxon>Cytophagales</taxon>
        <taxon>Cyclobacteriaceae</taxon>
        <taxon>Echinicola</taxon>
    </lineage>
</organism>
<keyword evidence="3 4" id="KW-0346">Stress response</keyword>
<reference evidence="7 8" key="1">
    <citation type="submission" date="2019-06" db="EMBL/GenBank/DDBJ databases">
        <title>Echinicola alkalisoli sp. nov. isolated from saline soil.</title>
        <authorList>
            <person name="Sun J.-Q."/>
            <person name="Xu L."/>
        </authorList>
    </citation>
    <scope>NUCLEOTIDE SEQUENCE [LARGE SCALE GENOMIC DNA]</scope>
    <source>
        <strain evidence="7 8">LN3S3</strain>
    </source>
</reference>
<dbReference type="KEGG" id="echi:FKX85_02610"/>
<dbReference type="GO" id="GO:0000774">
    <property type="term" value="F:adenyl-nucleotide exchange factor activity"/>
    <property type="evidence" value="ECO:0007669"/>
    <property type="project" value="InterPro"/>
</dbReference>
<dbReference type="OrthoDB" id="9812586at2"/>
<dbReference type="Pfam" id="PF01025">
    <property type="entry name" value="GrpE"/>
    <property type="match status" value="1"/>
</dbReference>
<comment type="subcellular location">
    <subcellularLocation>
        <location evidence="3">Cytoplasm</location>
    </subcellularLocation>
</comment>
<protein>
    <recommendedName>
        <fullName evidence="3 4">Protein GrpE</fullName>
    </recommendedName>
    <alternativeName>
        <fullName evidence="3">HSP-70 cofactor</fullName>
    </alternativeName>
</protein>
<dbReference type="PANTHER" id="PTHR21237">
    <property type="entry name" value="GRPE PROTEIN"/>
    <property type="match status" value="1"/>
</dbReference>
<evidence type="ECO:0000313" key="8">
    <source>
        <dbReference type="Proteomes" id="UP000316614"/>
    </source>
</evidence>
<dbReference type="GO" id="GO:0051087">
    <property type="term" value="F:protein-folding chaperone binding"/>
    <property type="evidence" value="ECO:0007669"/>
    <property type="project" value="InterPro"/>
</dbReference>
<dbReference type="GO" id="GO:0005737">
    <property type="term" value="C:cytoplasm"/>
    <property type="evidence" value="ECO:0007669"/>
    <property type="project" value="UniProtKB-SubCell"/>
</dbReference>